<dbReference type="InterPro" id="IPR038332">
    <property type="entry name" value="PPE_sf"/>
</dbReference>
<dbReference type="AlphaFoldDB" id="A0A7X5ULV9"/>
<feature type="region of interest" description="Disordered" evidence="1">
    <location>
        <begin position="277"/>
        <end position="309"/>
    </location>
</feature>
<gene>
    <name evidence="2" type="ORF">FHU38_000758</name>
</gene>
<evidence type="ECO:0000313" key="3">
    <source>
        <dbReference type="Proteomes" id="UP000545493"/>
    </source>
</evidence>
<reference evidence="2 3" key="1">
    <citation type="submission" date="2020-03" db="EMBL/GenBank/DDBJ databases">
        <title>Sequencing the genomes of 1000 actinobacteria strains.</title>
        <authorList>
            <person name="Klenk H.-P."/>
        </authorList>
    </citation>
    <scope>NUCLEOTIDE SEQUENCE [LARGE SCALE GENOMIC DNA]</scope>
    <source>
        <strain evidence="2 3">DSM 45685</strain>
    </source>
</reference>
<protein>
    <submittedName>
        <fullName evidence="2">Uncharacterized protein YukE</fullName>
    </submittedName>
</protein>
<organism evidence="2 3">
    <name type="scientific">Saccharomonospora amisosensis</name>
    <dbReference type="NCBI Taxonomy" id="1128677"/>
    <lineage>
        <taxon>Bacteria</taxon>
        <taxon>Bacillati</taxon>
        <taxon>Actinomycetota</taxon>
        <taxon>Actinomycetes</taxon>
        <taxon>Pseudonocardiales</taxon>
        <taxon>Pseudonocardiaceae</taxon>
        <taxon>Saccharomonospora</taxon>
    </lineage>
</organism>
<feature type="compositionally biased region" description="Low complexity" evidence="1">
    <location>
        <begin position="277"/>
        <end position="291"/>
    </location>
</feature>
<feature type="region of interest" description="Disordered" evidence="1">
    <location>
        <begin position="192"/>
        <end position="222"/>
    </location>
</feature>
<dbReference type="Proteomes" id="UP000545493">
    <property type="component" value="Unassembled WGS sequence"/>
</dbReference>
<dbReference type="EMBL" id="JAAOYM010000001">
    <property type="protein sequence ID" value="NIJ10414.1"/>
    <property type="molecule type" value="Genomic_DNA"/>
</dbReference>
<name>A0A7X5ULV9_9PSEU</name>
<sequence length="428" mass="42957">MASETSAAGQHPEPASAAEQPWAAGDTAGVWDVYFGQDAPSEGSVNWEAYSHEELYQMLWQDADVADVSSIAAEWSEHRAALVNHAEVLREQRAALLQSWQGTGAEQAARRLSELADRVEKLAELAHAGEQACEQAADALARARATMPPPPGDPAAPMNDAATNWAGITGASLASAPDRSNQPEVPYAGMFGAADRSATGPEVLAPSEPVPERATSQAQATSDAGTAFGAVGSAGFSFYAGADSTDMRKQQAVRSMQGYESSLTNSGQLIGQARSTIPAAATSASSKPSGKAVGGESPKRLAGPGSRSGTAEALAAGAVVGALSGGAGAAAGFAAGLGQGGTPLLPGKGVGTATMQGGTNATAARLAAESAAGRSGAMGGMIPPASGVRGGQDEAEHENQLPTIDHELFPVEEPGSEAVIGLSTEGQS</sequence>
<feature type="region of interest" description="Disordered" evidence="1">
    <location>
        <begin position="1"/>
        <end position="22"/>
    </location>
</feature>
<dbReference type="RefSeq" id="WP_167166515.1">
    <property type="nucleotide sequence ID" value="NZ_JAAOYM010000001.1"/>
</dbReference>
<dbReference type="SUPFAM" id="SSF140459">
    <property type="entry name" value="PE/PPE dimer-like"/>
    <property type="match status" value="1"/>
</dbReference>
<dbReference type="Gene3D" id="1.20.1260.20">
    <property type="entry name" value="PPE superfamily"/>
    <property type="match status" value="1"/>
</dbReference>
<evidence type="ECO:0000256" key="1">
    <source>
        <dbReference type="SAM" id="MobiDB-lite"/>
    </source>
</evidence>
<accession>A0A7X5ULV9</accession>
<feature type="region of interest" description="Disordered" evidence="1">
    <location>
        <begin position="136"/>
        <end position="162"/>
    </location>
</feature>
<keyword evidence="3" id="KW-1185">Reference proteome</keyword>
<feature type="compositionally biased region" description="Low complexity" evidence="1">
    <location>
        <begin position="136"/>
        <end position="146"/>
    </location>
</feature>
<comment type="caution">
    <text evidence="2">The sequence shown here is derived from an EMBL/GenBank/DDBJ whole genome shotgun (WGS) entry which is preliminary data.</text>
</comment>
<evidence type="ECO:0000313" key="2">
    <source>
        <dbReference type="EMBL" id="NIJ10414.1"/>
    </source>
</evidence>
<proteinExistence type="predicted"/>